<proteinExistence type="predicted"/>
<accession>K6H4C7</accession>
<dbReference type="InterPro" id="IPR036259">
    <property type="entry name" value="MFS_trans_sf"/>
</dbReference>
<keyword evidence="2 5" id="KW-1133">Transmembrane helix</keyword>
<dbReference type="SUPFAM" id="SSF103473">
    <property type="entry name" value="MFS general substrate transporter"/>
    <property type="match status" value="1"/>
</dbReference>
<dbReference type="InterPro" id="IPR011701">
    <property type="entry name" value="MFS"/>
</dbReference>
<feature type="transmembrane region" description="Helical" evidence="5">
    <location>
        <begin position="145"/>
        <end position="167"/>
    </location>
</feature>
<comment type="caution">
    <text evidence="6">The sequence shown here is derived from an EMBL/GenBank/DDBJ whole genome shotgun (WGS) entry which is preliminary data.</text>
</comment>
<evidence type="ECO:0000256" key="4">
    <source>
        <dbReference type="SAM" id="MobiDB-lite"/>
    </source>
</evidence>
<evidence type="ECO:0000256" key="5">
    <source>
        <dbReference type="SAM" id="Phobius"/>
    </source>
</evidence>
<name>K6H4C7_9BACT</name>
<gene>
    <name evidence="6" type="ORF">B193_3976</name>
</gene>
<evidence type="ECO:0000256" key="3">
    <source>
        <dbReference type="ARBA" id="ARBA00023136"/>
    </source>
</evidence>
<dbReference type="AlphaFoldDB" id="K6H4C7"/>
<organism evidence="6 7">
    <name type="scientific">Solidesulfovibrio magneticus str. Maddingley MBC34</name>
    <dbReference type="NCBI Taxonomy" id="1206767"/>
    <lineage>
        <taxon>Bacteria</taxon>
        <taxon>Pseudomonadati</taxon>
        <taxon>Thermodesulfobacteriota</taxon>
        <taxon>Desulfovibrionia</taxon>
        <taxon>Desulfovibrionales</taxon>
        <taxon>Desulfovibrionaceae</taxon>
        <taxon>Solidesulfovibrio</taxon>
    </lineage>
</organism>
<feature type="transmembrane region" description="Helical" evidence="5">
    <location>
        <begin position="344"/>
        <end position="367"/>
    </location>
</feature>
<evidence type="ECO:0000313" key="6">
    <source>
        <dbReference type="EMBL" id="EKO37353.1"/>
    </source>
</evidence>
<evidence type="ECO:0000256" key="1">
    <source>
        <dbReference type="ARBA" id="ARBA00022692"/>
    </source>
</evidence>
<feature type="transmembrane region" description="Helical" evidence="5">
    <location>
        <begin position="54"/>
        <end position="77"/>
    </location>
</feature>
<feature type="non-terminal residue" evidence="6">
    <location>
        <position position="1"/>
    </location>
</feature>
<feature type="transmembrane region" description="Helical" evidence="5">
    <location>
        <begin position="89"/>
        <end position="108"/>
    </location>
</feature>
<feature type="transmembrane region" description="Helical" evidence="5">
    <location>
        <begin position="179"/>
        <end position="197"/>
    </location>
</feature>
<feature type="region of interest" description="Disordered" evidence="4">
    <location>
        <begin position="1"/>
        <end position="21"/>
    </location>
</feature>
<keyword evidence="3 5" id="KW-0472">Membrane</keyword>
<feature type="transmembrane region" description="Helical" evidence="5">
    <location>
        <begin position="23"/>
        <end position="42"/>
    </location>
</feature>
<dbReference type="EMBL" id="ALAO01000463">
    <property type="protein sequence ID" value="EKO37353.1"/>
    <property type="molecule type" value="Genomic_DNA"/>
</dbReference>
<feature type="transmembrane region" description="Helical" evidence="5">
    <location>
        <begin position="209"/>
        <end position="228"/>
    </location>
</feature>
<keyword evidence="1 5" id="KW-0812">Transmembrane</keyword>
<reference evidence="6 7" key="1">
    <citation type="submission" date="2012-07" db="EMBL/GenBank/DDBJ databases">
        <title>Draft genome sequence of Desulfovibrio magneticus str. Maddingley MBC34 obtained from a metagenomic sequence of a methanogenic enrichment isolated from coal-seam formation water in Victoria, Australia.</title>
        <authorList>
            <person name="Greenfield P."/>
            <person name="Hendry P."/>
            <person name="Li D."/>
            <person name="Rosewarne C.P."/>
            <person name="Tran-Dinh N."/>
            <person name="Elbourne L.D.H."/>
            <person name="Paulsen I.T."/>
            <person name="Midgley D.J."/>
        </authorList>
    </citation>
    <scope>NUCLEOTIDE SEQUENCE [LARGE SCALE GENOMIC DNA]</scope>
    <source>
        <strain evidence="7">Maddingley MBC34</strain>
    </source>
</reference>
<dbReference type="InterPro" id="IPR052714">
    <property type="entry name" value="MFS_Exporter"/>
</dbReference>
<dbReference type="PANTHER" id="PTHR23531:SF1">
    <property type="entry name" value="QUINOLENE RESISTANCE PROTEIN NORA"/>
    <property type="match status" value="1"/>
</dbReference>
<feature type="transmembrane region" description="Helical" evidence="5">
    <location>
        <begin position="379"/>
        <end position="403"/>
    </location>
</feature>
<evidence type="ECO:0000256" key="2">
    <source>
        <dbReference type="ARBA" id="ARBA00022989"/>
    </source>
</evidence>
<protein>
    <submittedName>
        <fullName evidence="6">Arabinose efflux permease family protein</fullName>
    </submittedName>
</protein>
<dbReference type="GO" id="GO:0022857">
    <property type="term" value="F:transmembrane transporter activity"/>
    <property type="evidence" value="ECO:0007669"/>
    <property type="project" value="InterPro"/>
</dbReference>
<feature type="transmembrane region" description="Helical" evidence="5">
    <location>
        <begin position="257"/>
        <end position="278"/>
    </location>
</feature>
<sequence>KGLSPFGRRRHSSLSSSLDATPAGRVSGGFVSFCNFFPVWFCMSIPDKPRLYSFEFASLCVLIFLAYCNISVFYSLYVYFEALGVPQSWRGFLIGSSSLATMAVYLTVSPFLTTQNAAKAAAAGVVVLLGCGAAYLYAVTPGALLAVRLANGLGVALVSAGAMTLLVAAIPPSRSGQAFGVYSIAMLLPYSVVPPIFDWLSPSHMDYPHGYALVAMALAPALIVLAVLGRQVKKRRAPQVQRPTLAAMARNASKGPVAQLLAVNAMYYLSFASIYFLAKSLFVARGLAGAGIFFSIQTGCMLLLRLFANRVFDVAPKLWLIRFCYAVTGGTFLLLFAAHSQGMAYLAAVLLGCGMGVGSPSLNAYMYELSEPAFRGLNANLMMLSLQGGSFLGPILGGAAVAAWGYDGFLLVGAGACLVGLVMSAGLGRAASGASAS</sequence>
<feature type="transmembrane region" description="Helical" evidence="5">
    <location>
        <begin position="284"/>
        <end position="307"/>
    </location>
</feature>
<dbReference type="PANTHER" id="PTHR23531">
    <property type="entry name" value="QUINOLENE RESISTANCE PROTEIN NORA"/>
    <property type="match status" value="1"/>
</dbReference>
<dbReference type="Pfam" id="PF07690">
    <property type="entry name" value="MFS_1"/>
    <property type="match status" value="1"/>
</dbReference>
<evidence type="ECO:0000313" key="7">
    <source>
        <dbReference type="Proteomes" id="UP000006272"/>
    </source>
</evidence>
<feature type="transmembrane region" description="Helical" evidence="5">
    <location>
        <begin position="319"/>
        <end position="338"/>
    </location>
</feature>
<feature type="transmembrane region" description="Helical" evidence="5">
    <location>
        <begin position="409"/>
        <end position="428"/>
    </location>
</feature>
<dbReference type="Gene3D" id="1.20.1250.20">
    <property type="entry name" value="MFS general substrate transporter like domains"/>
    <property type="match status" value="1"/>
</dbReference>
<dbReference type="Proteomes" id="UP000006272">
    <property type="component" value="Unassembled WGS sequence"/>
</dbReference>
<dbReference type="PATRIC" id="fig|1206767.3.peg.3860"/>
<feature type="transmembrane region" description="Helical" evidence="5">
    <location>
        <begin position="120"/>
        <end position="139"/>
    </location>
</feature>